<dbReference type="EMBL" id="LT629739">
    <property type="protein sequence ID" value="SDS16727.1"/>
    <property type="molecule type" value="Genomic_DNA"/>
</dbReference>
<name>A0A1H1Q0E5_BRESA</name>
<accession>A0A1H1Q0E5</accession>
<protein>
    <submittedName>
        <fullName evidence="1">Uncharacterized protein</fullName>
    </submittedName>
</protein>
<gene>
    <name evidence="1" type="ORF">SAMN04489751_1384</name>
</gene>
<evidence type="ECO:0000313" key="2">
    <source>
        <dbReference type="Proteomes" id="UP000199700"/>
    </source>
</evidence>
<dbReference type="AlphaFoldDB" id="A0A1H1Q0E5"/>
<organism evidence="1 2">
    <name type="scientific">Brevibacterium sandarakinum</name>
    <dbReference type="NCBI Taxonomy" id="629680"/>
    <lineage>
        <taxon>Bacteria</taxon>
        <taxon>Bacillati</taxon>
        <taxon>Actinomycetota</taxon>
        <taxon>Actinomycetes</taxon>
        <taxon>Micrococcales</taxon>
        <taxon>Brevibacteriaceae</taxon>
        <taxon>Brevibacterium</taxon>
    </lineage>
</organism>
<keyword evidence="2" id="KW-1185">Reference proteome</keyword>
<sequence length="279" mass="30985">METAVALPSLWIDWCTVTGTPALLRDEATISRFIHQAHPSRSVLKALHPVVTTRAPAWPATLREDPSALRLLLRAGAHLSRGRGTAWSTRLRTRRLLFAAVLIAPKGQGGLGLTRATIRSLTPHRFEQHLPDLETSVEQVECVNCTVWAWLDVLGANSDWSRGGVRKLIHQLDQRTNCARHQGAAPSSAWKNWPNFANLLPAIDRWGWVEPYSSMHPSSLSTLIKQLELLYETPPEPVEDPLPLPPVSASRISPEEEARILARADEVNARVAALLREYG</sequence>
<reference evidence="1" key="1">
    <citation type="submission" date="2016-10" db="EMBL/GenBank/DDBJ databases">
        <authorList>
            <person name="Varghese N."/>
            <person name="Submissions S."/>
        </authorList>
    </citation>
    <scope>NUCLEOTIDE SEQUENCE [LARGE SCALE GENOMIC DNA]</scope>
    <source>
        <strain evidence="1">DSM 22082</strain>
    </source>
</reference>
<dbReference type="Proteomes" id="UP000199700">
    <property type="component" value="Chromosome"/>
</dbReference>
<evidence type="ECO:0000313" key="1">
    <source>
        <dbReference type="EMBL" id="SDS16727.1"/>
    </source>
</evidence>
<proteinExistence type="predicted"/>